<keyword evidence="3" id="KW-1185">Reference proteome</keyword>
<name>A0ABQ6LP38_9RHOB</name>
<evidence type="ECO:0008006" key="4">
    <source>
        <dbReference type="Google" id="ProtNLM"/>
    </source>
</evidence>
<evidence type="ECO:0000313" key="2">
    <source>
        <dbReference type="EMBL" id="GMG84114.1"/>
    </source>
</evidence>
<organism evidence="2 3">
    <name type="scientific">Paralimibaculum aggregatum</name>
    <dbReference type="NCBI Taxonomy" id="3036245"/>
    <lineage>
        <taxon>Bacteria</taxon>
        <taxon>Pseudomonadati</taxon>
        <taxon>Pseudomonadota</taxon>
        <taxon>Alphaproteobacteria</taxon>
        <taxon>Rhodobacterales</taxon>
        <taxon>Paracoccaceae</taxon>
        <taxon>Paralimibaculum</taxon>
    </lineage>
</organism>
<accession>A0ABQ6LP38</accession>
<sequence>MKKFSACVLPLVFALSATPVLAMTVYDESVGGDAGATLATAVDLGILASGATSTVLGTIGSPDEHDNFTFTTLSDWTFSVSSYSTVPPNTTGFSLWGAGGSILESLQISGPANDLFGTYGAGAYRIDIREFSSSPTSYGFDIETAATVPLPPSLALLAAALGGLALWRRAGGTRRGGTAG</sequence>
<dbReference type="RefSeq" id="WP_285673073.1">
    <property type="nucleotide sequence ID" value="NZ_BSYI01000029.1"/>
</dbReference>
<keyword evidence="1" id="KW-0732">Signal</keyword>
<dbReference type="Gene3D" id="2.60.120.380">
    <property type="match status" value="1"/>
</dbReference>
<evidence type="ECO:0000313" key="3">
    <source>
        <dbReference type="Proteomes" id="UP001239909"/>
    </source>
</evidence>
<gene>
    <name evidence="2" type="ORF">LNKW23_33280</name>
</gene>
<dbReference type="EMBL" id="BSYI01000029">
    <property type="protein sequence ID" value="GMG84114.1"/>
    <property type="molecule type" value="Genomic_DNA"/>
</dbReference>
<reference evidence="2 3" key="1">
    <citation type="submission" date="2023-04" db="EMBL/GenBank/DDBJ databases">
        <title>Marinoamorphus aggregata gen. nov., sp. Nov., isolate from tissue of brittle star Ophioplocus japonicus.</title>
        <authorList>
            <person name="Kawano K."/>
            <person name="Sawayama S."/>
            <person name="Nakagawa S."/>
        </authorList>
    </citation>
    <scope>NUCLEOTIDE SEQUENCE [LARGE SCALE GENOMIC DNA]</scope>
    <source>
        <strain evidence="2 3">NKW23</strain>
    </source>
</reference>
<protein>
    <recommendedName>
        <fullName evidence="4">Secreted protein</fullName>
    </recommendedName>
</protein>
<proteinExistence type="predicted"/>
<feature type="chain" id="PRO_5045481413" description="Secreted protein" evidence="1">
    <location>
        <begin position="23"/>
        <end position="180"/>
    </location>
</feature>
<comment type="caution">
    <text evidence="2">The sequence shown here is derived from an EMBL/GenBank/DDBJ whole genome shotgun (WGS) entry which is preliminary data.</text>
</comment>
<evidence type="ECO:0000256" key="1">
    <source>
        <dbReference type="SAM" id="SignalP"/>
    </source>
</evidence>
<dbReference type="Proteomes" id="UP001239909">
    <property type="component" value="Unassembled WGS sequence"/>
</dbReference>
<feature type="signal peptide" evidence="1">
    <location>
        <begin position="1"/>
        <end position="22"/>
    </location>
</feature>